<dbReference type="GO" id="GO:0009360">
    <property type="term" value="C:DNA polymerase III complex"/>
    <property type="evidence" value="ECO:0007669"/>
    <property type="project" value="InterPro"/>
</dbReference>
<evidence type="ECO:0000256" key="9">
    <source>
        <dbReference type="ARBA" id="ARBA00022932"/>
    </source>
</evidence>
<evidence type="ECO:0000256" key="12">
    <source>
        <dbReference type="SAM" id="MobiDB-lite"/>
    </source>
</evidence>
<dbReference type="InterPro" id="IPR012763">
    <property type="entry name" value="DNA_pol_III_sug/sutau_N"/>
</dbReference>
<evidence type="ECO:0000256" key="3">
    <source>
        <dbReference type="ARBA" id="ARBA00022695"/>
    </source>
</evidence>
<feature type="region of interest" description="Disordered" evidence="12">
    <location>
        <begin position="361"/>
        <end position="389"/>
    </location>
</feature>
<dbReference type="GO" id="GO:0046872">
    <property type="term" value="F:metal ion binding"/>
    <property type="evidence" value="ECO:0007669"/>
    <property type="project" value="UniProtKB-KW"/>
</dbReference>
<proteinExistence type="inferred from homology"/>
<comment type="similarity">
    <text evidence="1 11">Belongs to the DnaX/STICHEL family.</text>
</comment>
<dbReference type="EMBL" id="MEVA01000006">
    <property type="protein sequence ID" value="OGC47552.1"/>
    <property type="molecule type" value="Genomic_DNA"/>
</dbReference>
<dbReference type="SUPFAM" id="SSF48019">
    <property type="entry name" value="post-AAA+ oligomerization domain-like"/>
    <property type="match status" value="1"/>
</dbReference>
<dbReference type="InterPro" id="IPR022754">
    <property type="entry name" value="DNA_pol_III_gamma-3"/>
</dbReference>
<sequence>MFYTKYRPQKFSEISQPNDVATALANQVRSKKVSHAYLFIGPRGVGKTTTARILAKALNCENLSKTGDPCDKCDACEAIKLGNFLDLIEIDAASNRGIDDIRDLKDKIRLAPSLGKQKVYIIDEVHMLTTEAFNALLKTLEEPPAHATFILCTTEEHKVPDTIKSRCQVFKFKRATVEQIVTKLTEICAKEKIKAKIKKEDLEKIARASLGGFRDAETLLQQVVEGELDIDSFVGVNSTQEFVTFVDSIFMKNTSAAIRQVNKLYEDGIDLHTWSLELLKYLRDLLFISADAHEGLVDVSNDVLADMKVQAAKLNSQKVVEMIEAFSKATNEIKLSSIAQLPLELAIVTLCEGGGLHEAPVKAGEPAGSAGGGGKTGGNKSGQTGGNDAGMVRISSSTLKISKTAKETKKSKSKLSVKFEDIQSAWQDVLKGVINHNHGVQALLKATKPIEISGSSLVIEVFYKFHKERLESVRNRQIVEDVLSEIFGEPISLQLKLSSERPQPKSKYETGELTDMNIKVASDISSSDSILDVFDGNLPL</sequence>
<dbReference type="Pfam" id="PF12169">
    <property type="entry name" value="DNA_pol3_gamma3"/>
    <property type="match status" value="1"/>
</dbReference>
<dbReference type="InterPro" id="IPR001270">
    <property type="entry name" value="ClpA/B"/>
</dbReference>
<evidence type="ECO:0000256" key="11">
    <source>
        <dbReference type="RuleBase" id="RU364063"/>
    </source>
</evidence>
<reference evidence="14 15" key="1">
    <citation type="journal article" date="2016" name="Nat. Commun.">
        <title>Thousands of microbial genomes shed light on interconnected biogeochemical processes in an aquifer system.</title>
        <authorList>
            <person name="Anantharaman K."/>
            <person name="Brown C.T."/>
            <person name="Hug L.A."/>
            <person name="Sharon I."/>
            <person name="Castelle C.J."/>
            <person name="Probst A.J."/>
            <person name="Thomas B.C."/>
            <person name="Singh A."/>
            <person name="Wilkins M.J."/>
            <person name="Karaoz U."/>
            <person name="Brodie E.L."/>
            <person name="Williams K.H."/>
            <person name="Hubbard S.S."/>
            <person name="Banfield J.F."/>
        </authorList>
    </citation>
    <scope>NUCLEOTIDE SEQUENCE [LARGE SCALE GENOMIC DNA]</scope>
</reference>
<dbReference type="NCBIfam" id="NF004046">
    <property type="entry name" value="PRK05563.1"/>
    <property type="match status" value="1"/>
</dbReference>
<evidence type="ECO:0000256" key="10">
    <source>
        <dbReference type="ARBA" id="ARBA00049244"/>
    </source>
</evidence>
<dbReference type="STRING" id="1802617.A2886_02060"/>
<dbReference type="Gene3D" id="3.30.300.180">
    <property type="match status" value="1"/>
</dbReference>
<dbReference type="CDD" id="cd00009">
    <property type="entry name" value="AAA"/>
    <property type="match status" value="1"/>
</dbReference>
<dbReference type="InterPro" id="IPR027417">
    <property type="entry name" value="P-loop_NTPase"/>
</dbReference>
<dbReference type="NCBIfam" id="TIGR02397">
    <property type="entry name" value="dnaX_nterm"/>
    <property type="match status" value="1"/>
</dbReference>
<dbReference type="InterPro" id="IPR050238">
    <property type="entry name" value="DNA_Rep/Repair_Clamp_Loader"/>
</dbReference>
<evidence type="ECO:0000256" key="1">
    <source>
        <dbReference type="ARBA" id="ARBA00006360"/>
    </source>
</evidence>
<dbReference type="PRINTS" id="PR00300">
    <property type="entry name" value="CLPPROTEASEA"/>
</dbReference>
<dbReference type="GO" id="GO:0003677">
    <property type="term" value="F:DNA binding"/>
    <property type="evidence" value="ECO:0007669"/>
    <property type="project" value="InterPro"/>
</dbReference>
<dbReference type="Gene3D" id="1.20.272.10">
    <property type="match status" value="1"/>
</dbReference>
<dbReference type="InterPro" id="IPR048448">
    <property type="entry name" value="DnaX-like_C"/>
</dbReference>
<comment type="catalytic activity">
    <reaction evidence="10 11">
        <text>DNA(n) + a 2'-deoxyribonucleoside 5'-triphosphate = DNA(n+1) + diphosphate</text>
        <dbReference type="Rhea" id="RHEA:22508"/>
        <dbReference type="Rhea" id="RHEA-COMP:17339"/>
        <dbReference type="Rhea" id="RHEA-COMP:17340"/>
        <dbReference type="ChEBI" id="CHEBI:33019"/>
        <dbReference type="ChEBI" id="CHEBI:61560"/>
        <dbReference type="ChEBI" id="CHEBI:173112"/>
        <dbReference type="EC" id="2.7.7.7"/>
    </reaction>
</comment>
<keyword evidence="6 11" id="KW-0547">Nucleotide-binding</keyword>
<keyword evidence="2 11" id="KW-0808">Transferase</keyword>
<dbReference type="FunFam" id="3.40.50.300:FF:000014">
    <property type="entry name" value="DNA polymerase III subunit gamma/tau"/>
    <property type="match status" value="1"/>
</dbReference>
<feature type="domain" description="AAA+ ATPase" evidence="13">
    <location>
        <begin position="33"/>
        <end position="185"/>
    </location>
</feature>
<dbReference type="InterPro" id="IPR008921">
    <property type="entry name" value="DNA_pol3_clamp-load_cplx_C"/>
</dbReference>
<organism evidence="14 15">
    <name type="scientific">candidate division WWE3 bacterium RIFCSPHIGHO2_01_FULL_42_13</name>
    <dbReference type="NCBI Taxonomy" id="1802617"/>
    <lineage>
        <taxon>Bacteria</taxon>
        <taxon>Katanobacteria</taxon>
    </lineage>
</organism>
<evidence type="ECO:0000256" key="6">
    <source>
        <dbReference type="ARBA" id="ARBA00022741"/>
    </source>
</evidence>
<protein>
    <recommendedName>
        <fullName evidence="11">DNA polymerase III subunit gamma/tau</fullName>
        <ecNumber evidence="11">2.7.7.7</ecNumber>
    </recommendedName>
</protein>
<comment type="caution">
    <text evidence="14">The sequence shown here is derived from an EMBL/GenBank/DDBJ whole genome shotgun (WGS) entry which is preliminary data.</text>
</comment>
<dbReference type="AlphaFoldDB" id="A0A1F4URM6"/>
<dbReference type="PANTHER" id="PTHR11669">
    <property type="entry name" value="REPLICATION FACTOR C / DNA POLYMERASE III GAMMA-TAU SUBUNIT"/>
    <property type="match status" value="1"/>
</dbReference>
<evidence type="ECO:0000313" key="15">
    <source>
        <dbReference type="Proteomes" id="UP000176608"/>
    </source>
</evidence>
<keyword evidence="7" id="KW-0862">Zinc</keyword>
<dbReference type="Gene3D" id="3.40.50.300">
    <property type="entry name" value="P-loop containing nucleotide triphosphate hydrolases"/>
    <property type="match status" value="1"/>
</dbReference>
<evidence type="ECO:0000313" key="14">
    <source>
        <dbReference type="EMBL" id="OGC47552.1"/>
    </source>
</evidence>
<dbReference type="InterPro" id="IPR003593">
    <property type="entry name" value="AAA+_ATPase"/>
</dbReference>
<name>A0A1F4URM6_UNCKA</name>
<comment type="function">
    <text evidence="11">DNA polymerase III is a complex, multichain enzyme responsible for most of the replicative synthesis in bacteria. This DNA polymerase also exhibits 3' to 5' exonuclease activity.</text>
</comment>
<gene>
    <name evidence="11" type="primary">dnaX</name>
    <name evidence="14" type="ORF">A2886_02060</name>
</gene>
<evidence type="ECO:0000256" key="4">
    <source>
        <dbReference type="ARBA" id="ARBA00022705"/>
    </source>
</evidence>
<comment type="subunit">
    <text evidence="11">DNA polymerase III contains a core (composed of alpha, epsilon and theta chains) that associates with a tau subunit. This core dimerizes to form the POLIII' complex. PolIII' associates with the gamma complex (composed of gamma, delta, delta', psi and chi chains) and with the beta chain to form the complete DNA polymerase III complex.</text>
</comment>
<dbReference type="Pfam" id="PF20964">
    <property type="entry name" value="DnaX_C"/>
    <property type="match status" value="1"/>
</dbReference>
<dbReference type="Gene3D" id="1.10.8.60">
    <property type="match status" value="1"/>
</dbReference>
<evidence type="ECO:0000256" key="8">
    <source>
        <dbReference type="ARBA" id="ARBA00022840"/>
    </source>
</evidence>
<dbReference type="SUPFAM" id="SSF52540">
    <property type="entry name" value="P-loop containing nucleoside triphosphate hydrolases"/>
    <property type="match status" value="1"/>
</dbReference>
<keyword evidence="8 11" id="KW-0067">ATP-binding</keyword>
<dbReference type="GO" id="GO:0005524">
    <property type="term" value="F:ATP binding"/>
    <property type="evidence" value="ECO:0007669"/>
    <property type="project" value="UniProtKB-KW"/>
</dbReference>
<dbReference type="GO" id="GO:0006261">
    <property type="term" value="P:DNA-templated DNA replication"/>
    <property type="evidence" value="ECO:0007669"/>
    <property type="project" value="TreeGrafter"/>
</dbReference>
<dbReference type="GO" id="GO:0003887">
    <property type="term" value="F:DNA-directed DNA polymerase activity"/>
    <property type="evidence" value="ECO:0007669"/>
    <property type="project" value="UniProtKB-KW"/>
</dbReference>
<dbReference type="SMART" id="SM00382">
    <property type="entry name" value="AAA"/>
    <property type="match status" value="1"/>
</dbReference>
<dbReference type="Pfam" id="PF13177">
    <property type="entry name" value="DNA_pol3_delta2"/>
    <property type="match status" value="1"/>
</dbReference>
<feature type="compositionally biased region" description="Gly residues" evidence="12">
    <location>
        <begin position="369"/>
        <end position="388"/>
    </location>
</feature>
<dbReference type="EC" id="2.7.7.7" evidence="11"/>
<dbReference type="Proteomes" id="UP000176608">
    <property type="component" value="Unassembled WGS sequence"/>
</dbReference>
<accession>A0A1F4URM6</accession>
<evidence type="ECO:0000259" key="13">
    <source>
        <dbReference type="SMART" id="SM00382"/>
    </source>
</evidence>
<keyword evidence="5" id="KW-0479">Metal-binding</keyword>
<keyword evidence="4 11" id="KW-0235">DNA replication</keyword>
<evidence type="ECO:0000256" key="5">
    <source>
        <dbReference type="ARBA" id="ARBA00022723"/>
    </source>
</evidence>
<keyword evidence="3 11" id="KW-0548">Nucleotidyltransferase</keyword>
<evidence type="ECO:0000256" key="7">
    <source>
        <dbReference type="ARBA" id="ARBA00022833"/>
    </source>
</evidence>
<dbReference type="PANTHER" id="PTHR11669:SF0">
    <property type="entry name" value="PROTEIN STICHEL-LIKE 2"/>
    <property type="match status" value="1"/>
</dbReference>
<keyword evidence="9 11" id="KW-0239">DNA-directed DNA polymerase</keyword>
<dbReference type="InterPro" id="IPR038454">
    <property type="entry name" value="DnaA_N_sf"/>
</dbReference>
<evidence type="ECO:0000256" key="2">
    <source>
        <dbReference type="ARBA" id="ARBA00022679"/>
    </source>
</evidence>